<dbReference type="Pfam" id="PF00282">
    <property type="entry name" value="Pyridoxal_deC"/>
    <property type="match status" value="1"/>
</dbReference>
<keyword evidence="4 6" id="KW-0663">Pyridoxal phosphate</keyword>
<name>A0A2W6ACE8_9BACT</name>
<dbReference type="GO" id="GO:0030170">
    <property type="term" value="F:pyridoxal phosphate binding"/>
    <property type="evidence" value="ECO:0007669"/>
    <property type="project" value="InterPro"/>
</dbReference>
<comment type="similarity">
    <text evidence="2 7">Belongs to the group II decarboxylase family.</text>
</comment>
<dbReference type="InterPro" id="IPR002129">
    <property type="entry name" value="PyrdxlP-dep_de-COase"/>
</dbReference>
<evidence type="ECO:0000313" key="9">
    <source>
        <dbReference type="Proteomes" id="UP000248724"/>
    </source>
</evidence>
<evidence type="ECO:0000256" key="2">
    <source>
        <dbReference type="ARBA" id="ARBA00009533"/>
    </source>
</evidence>
<dbReference type="InterPro" id="IPR015424">
    <property type="entry name" value="PyrdxlP-dep_Trfase"/>
</dbReference>
<comment type="cofactor">
    <cofactor evidence="1 6 7">
        <name>pyridoxal 5'-phosphate</name>
        <dbReference type="ChEBI" id="CHEBI:597326"/>
    </cofactor>
</comment>
<dbReference type="SUPFAM" id="SSF53383">
    <property type="entry name" value="PLP-dependent transferases"/>
    <property type="match status" value="1"/>
</dbReference>
<dbReference type="GO" id="GO:0005737">
    <property type="term" value="C:cytoplasm"/>
    <property type="evidence" value="ECO:0007669"/>
    <property type="project" value="TreeGrafter"/>
</dbReference>
<dbReference type="GO" id="GO:0006520">
    <property type="term" value="P:amino acid metabolic process"/>
    <property type="evidence" value="ECO:0007669"/>
    <property type="project" value="InterPro"/>
</dbReference>
<dbReference type="InterPro" id="IPR010977">
    <property type="entry name" value="Aromatic_deC"/>
</dbReference>
<dbReference type="GO" id="GO:0019752">
    <property type="term" value="P:carboxylic acid metabolic process"/>
    <property type="evidence" value="ECO:0007669"/>
    <property type="project" value="InterPro"/>
</dbReference>
<dbReference type="AlphaFoldDB" id="A0A2W6ACE8"/>
<dbReference type="PANTHER" id="PTHR11999:SF70">
    <property type="entry name" value="MIP05841P"/>
    <property type="match status" value="1"/>
</dbReference>
<dbReference type="Gene3D" id="3.90.1150.10">
    <property type="entry name" value="Aspartate Aminotransferase, domain 1"/>
    <property type="match status" value="1"/>
</dbReference>
<dbReference type="Gene3D" id="3.40.640.10">
    <property type="entry name" value="Type I PLP-dependent aspartate aminotransferase-like (Major domain)"/>
    <property type="match status" value="1"/>
</dbReference>
<reference evidence="8 9" key="1">
    <citation type="journal article" date="2017" name="Nature">
        <title>Atmospheric trace gases support primary production in Antarctic desert surface soil.</title>
        <authorList>
            <person name="Ji M."/>
            <person name="Greening C."/>
            <person name="Vanwonterghem I."/>
            <person name="Carere C.R."/>
            <person name="Bay S.K."/>
            <person name="Steen J.A."/>
            <person name="Montgomery K."/>
            <person name="Lines T."/>
            <person name="Beardall J."/>
            <person name="van Dorst J."/>
            <person name="Snape I."/>
            <person name="Stott M.B."/>
            <person name="Hugenholtz P."/>
            <person name="Ferrari B.C."/>
        </authorList>
    </citation>
    <scope>NUCLEOTIDE SEQUENCE [LARGE SCALE GENOMIC DNA]</scope>
    <source>
        <strain evidence="8">RRmetagenome_bin12</strain>
    </source>
</reference>
<dbReference type="Proteomes" id="UP000248724">
    <property type="component" value="Unassembled WGS sequence"/>
</dbReference>
<organism evidence="8 9">
    <name type="scientific">Candidatus Aeolococcus gillhamiae</name>
    <dbReference type="NCBI Taxonomy" id="3127015"/>
    <lineage>
        <taxon>Bacteria</taxon>
        <taxon>Bacillati</taxon>
        <taxon>Candidatus Dormiibacterota</taxon>
        <taxon>Candidatus Dormibacteria</taxon>
        <taxon>Candidatus Aeolococcales</taxon>
        <taxon>Candidatus Aeolococcaceae</taxon>
        <taxon>Candidatus Aeolococcus</taxon>
    </lineage>
</organism>
<dbReference type="EMBL" id="QHBU01000050">
    <property type="protein sequence ID" value="PZR82978.1"/>
    <property type="molecule type" value="Genomic_DNA"/>
</dbReference>
<dbReference type="InterPro" id="IPR015422">
    <property type="entry name" value="PyrdxlP-dep_Trfase_small"/>
</dbReference>
<evidence type="ECO:0000256" key="4">
    <source>
        <dbReference type="ARBA" id="ARBA00022898"/>
    </source>
</evidence>
<keyword evidence="3" id="KW-0210">Decarboxylase</keyword>
<comment type="caution">
    <text evidence="8">The sequence shown here is derived from an EMBL/GenBank/DDBJ whole genome shotgun (WGS) entry which is preliminary data.</text>
</comment>
<protein>
    <submittedName>
        <fullName evidence="8">Decarboxylase</fullName>
    </submittedName>
</protein>
<evidence type="ECO:0000256" key="5">
    <source>
        <dbReference type="ARBA" id="ARBA00023239"/>
    </source>
</evidence>
<keyword evidence="5 7" id="KW-0456">Lyase</keyword>
<dbReference type="GO" id="GO:0004058">
    <property type="term" value="F:aromatic-L-amino-acid decarboxylase activity"/>
    <property type="evidence" value="ECO:0007669"/>
    <property type="project" value="UniProtKB-ARBA"/>
</dbReference>
<evidence type="ECO:0000313" key="8">
    <source>
        <dbReference type="EMBL" id="PZR82978.1"/>
    </source>
</evidence>
<proteinExistence type="inferred from homology"/>
<dbReference type="PRINTS" id="PR00800">
    <property type="entry name" value="YHDCRBOXLASE"/>
</dbReference>
<dbReference type="PANTHER" id="PTHR11999">
    <property type="entry name" value="GROUP II PYRIDOXAL-5-PHOSPHATE DECARBOXYLASE"/>
    <property type="match status" value="1"/>
</dbReference>
<dbReference type="InterPro" id="IPR015421">
    <property type="entry name" value="PyrdxlP-dep_Trfase_major"/>
</dbReference>
<gene>
    <name evidence="8" type="ORF">DLM65_02875</name>
</gene>
<evidence type="ECO:0000256" key="6">
    <source>
        <dbReference type="PIRSR" id="PIRSR602129-50"/>
    </source>
</evidence>
<evidence type="ECO:0000256" key="1">
    <source>
        <dbReference type="ARBA" id="ARBA00001933"/>
    </source>
</evidence>
<evidence type="ECO:0000256" key="7">
    <source>
        <dbReference type="RuleBase" id="RU000382"/>
    </source>
</evidence>
<evidence type="ECO:0000256" key="3">
    <source>
        <dbReference type="ARBA" id="ARBA00022793"/>
    </source>
</evidence>
<feature type="modified residue" description="N6-(pyridoxal phosphate)lysine" evidence="6">
    <location>
        <position position="293"/>
    </location>
</feature>
<sequence>MASTFPLEPTGREVEALTREVVEYLAAFVDGRKETPASDFDGVEALLARVRQPIPEAGLPLKDVIDLVAAATAKGHDTTGDGWLAYVPGGGLFSAALADFLARTTNRFVGTWEAAPVLAQIEATAVRWLCDLFGYPDGARGVLTTGGSLATFSAVVTARQALLGEDFLDGIVYVTSETHGAAAKAAALAGFRRSNVRVVPTDRDPRMDPERLTALINEDKQSGLRPCVVVATVGTTNTGAIDDIDALADVAHRSKIWLHVDAAYGGFFQLTERGRHRFGGIDRADSIVLDPHKGMFLPYGTGALLVRDGVRLRQAHEVHGGPYLQDLAPEGGIPNFADYSPELSRDARGLRVWMPITLHGIAAFRRALDEKLDLAQYLYEQLRAIPQLEVPWRPELSIVCFRCASRHWSDPERATATLLGRINASRRVFLSSTLVEGRMTIRVCILSVHTHRDRIDELLGIIRAACAEPQPDRDRQEPRGLPEPEL</sequence>
<accession>A0A2W6ACE8</accession>